<evidence type="ECO:0000259" key="1">
    <source>
        <dbReference type="Pfam" id="PF13392"/>
    </source>
</evidence>
<dbReference type="Proteomes" id="UP001597285">
    <property type="component" value="Unassembled WGS sequence"/>
</dbReference>
<dbReference type="GO" id="GO:0004519">
    <property type="term" value="F:endonuclease activity"/>
    <property type="evidence" value="ECO:0007669"/>
    <property type="project" value="UniProtKB-KW"/>
</dbReference>
<dbReference type="EMBL" id="JBHUFF010000013">
    <property type="protein sequence ID" value="MFD1799377.1"/>
    <property type="molecule type" value="Genomic_DNA"/>
</dbReference>
<dbReference type="InterPro" id="IPR044925">
    <property type="entry name" value="His-Me_finger_sf"/>
</dbReference>
<keyword evidence="2" id="KW-0378">Hydrolase</keyword>
<dbReference type="InterPro" id="IPR003615">
    <property type="entry name" value="HNH_nuc"/>
</dbReference>
<dbReference type="Gene3D" id="3.90.75.20">
    <property type="match status" value="1"/>
</dbReference>
<gene>
    <name evidence="2" type="ORF">ACFSBK_05875</name>
</gene>
<sequence>MTMGMSKDMYAFIMNYKHRIPNIDLETGTITTAKRTNGTVCSSTGYLRVKVNKKLLQVHQVLAVCYFGEQCIGMQINHIDGNKTNNLKTNLEVVTQIENIKHGWETGLSAAHPQTNRKLNEDQVRFIRENHIRKGKFTTAYFANKFSVSRTAVRQILTGVTYKEIL</sequence>
<proteinExistence type="predicted"/>
<protein>
    <submittedName>
        <fullName evidence="2">HNH endonuclease</fullName>
    </submittedName>
</protein>
<evidence type="ECO:0000313" key="3">
    <source>
        <dbReference type="Proteomes" id="UP001597285"/>
    </source>
</evidence>
<dbReference type="RefSeq" id="WP_058918423.1">
    <property type="nucleotide sequence ID" value="NZ_JBHSQC010000025.1"/>
</dbReference>
<comment type="caution">
    <text evidence="2">The sequence shown here is derived from an EMBL/GenBank/DDBJ whole genome shotgun (WGS) entry which is preliminary data.</text>
</comment>
<keyword evidence="2" id="KW-0255">Endonuclease</keyword>
<keyword evidence="3" id="KW-1185">Reference proteome</keyword>
<dbReference type="Pfam" id="PF13392">
    <property type="entry name" value="HNH_3"/>
    <property type="match status" value="1"/>
</dbReference>
<reference evidence="3" key="1">
    <citation type="journal article" date="2019" name="Int. J. Syst. Evol. Microbiol.">
        <title>The Global Catalogue of Microorganisms (GCM) 10K type strain sequencing project: providing services to taxonomists for standard genome sequencing and annotation.</title>
        <authorList>
            <consortium name="The Broad Institute Genomics Platform"/>
            <consortium name="The Broad Institute Genome Sequencing Center for Infectious Disease"/>
            <person name="Wu L."/>
            <person name="Ma J."/>
        </authorList>
    </citation>
    <scope>NUCLEOTIDE SEQUENCE [LARGE SCALE GENOMIC DNA]</scope>
    <source>
        <strain evidence="3">KCTC 42143</strain>
    </source>
</reference>
<accession>A0ABW4NPF8</accession>
<name>A0ABW4NPF8_9LACT</name>
<organism evidence="2 3">
    <name type="scientific">Carnobacterium antarcticum</name>
    <dbReference type="NCBI Taxonomy" id="2126436"/>
    <lineage>
        <taxon>Bacteria</taxon>
        <taxon>Bacillati</taxon>
        <taxon>Bacillota</taxon>
        <taxon>Bacilli</taxon>
        <taxon>Lactobacillales</taxon>
        <taxon>Carnobacteriaceae</taxon>
        <taxon>Carnobacterium</taxon>
    </lineage>
</organism>
<keyword evidence="2" id="KW-0540">Nuclease</keyword>
<feature type="domain" description="HNH nuclease" evidence="1">
    <location>
        <begin position="58"/>
        <end position="99"/>
    </location>
</feature>
<evidence type="ECO:0000313" key="2">
    <source>
        <dbReference type="EMBL" id="MFD1799377.1"/>
    </source>
</evidence>
<dbReference type="SUPFAM" id="SSF54060">
    <property type="entry name" value="His-Me finger endonucleases"/>
    <property type="match status" value="1"/>
</dbReference>